<name>A0A9P7AQN4_9AGAM</name>
<proteinExistence type="predicted"/>
<reference evidence="1" key="1">
    <citation type="journal article" date="2020" name="New Phytol.">
        <title>Comparative genomics reveals dynamic genome evolution in host specialist ectomycorrhizal fungi.</title>
        <authorList>
            <person name="Lofgren L.A."/>
            <person name="Nguyen N.H."/>
            <person name="Vilgalys R."/>
            <person name="Ruytinx J."/>
            <person name="Liao H.L."/>
            <person name="Branco S."/>
            <person name="Kuo A."/>
            <person name="LaButti K."/>
            <person name="Lipzen A."/>
            <person name="Andreopoulos W."/>
            <person name="Pangilinan J."/>
            <person name="Riley R."/>
            <person name="Hundley H."/>
            <person name="Na H."/>
            <person name="Barry K."/>
            <person name="Grigoriev I.V."/>
            <person name="Stajich J.E."/>
            <person name="Kennedy P.G."/>
        </authorList>
    </citation>
    <scope>NUCLEOTIDE SEQUENCE</scope>
    <source>
        <strain evidence="1">S12</strain>
    </source>
</reference>
<accession>A0A9P7AQN4</accession>
<dbReference type="InterPro" id="IPR040521">
    <property type="entry name" value="KDZ"/>
</dbReference>
<organism evidence="1 2">
    <name type="scientific">Suillus plorans</name>
    <dbReference type="NCBI Taxonomy" id="116603"/>
    <lineage>
        <taxon>Eukaryota</taxon>
        <taxon>Fungi</taxon>
        <taxon>Dikarya</taxon>
        <taxon>Basidiomycota</taxon>
        <taxon>Agaricomycotina</taxon>
        <taxon>Agaricomycetes</taxon>
        <taxon>Agaricomycetidae</taxon>
        <taxon>Boletales</taxon>
        <taxon>Suillineae</taxon>
        <taxon>Suillaceae</taxon>
        <taxon>Suillus</taxon>
    </lineage>
</organism>
<dbReference type="AlphaFoldDB" id="A0A9P7AQN4"/>
<dbReference type="EMBL" id="JABBWE010000027">
    <property type="protein sequence ID" value="KAG1794167.1"/>
    <property type="molecule type" value="Genomic_DNA"/>
</dbReference>
<dbReference type="Proteomes" id="UP000719766">
    <property type="component" value="Unassembled WGS sequence"/>
</dbReference>
<dbReference type="PANTHER" id="PTHR33096:SF1">
    <property type="entry name" value="CXC1-LIKE CYSTEINE CLUSTER ASSOCIATED WITH KDZ TRANSPOSASES DOMAIN-CONTAINING PROTEIN"/>
    <property type="match status" value="1"/>
</dbReference>
<keyword evidence="2" id="KW-1185">Reference proteome</keyword>
<sequence>MAVSVDLLSFYCALFERSCDAINALASALKTHYSRRGFEVTDSRWYDILQVEIEQQVDAVLQRSRDCVESHQSPPPLTVINEESSTSTVLHFGRCAPLIAQRCPACFGGTLYGRPVDQGGDIHVATDGNFHHHHRRSAGDCPHFYEPTYFLSKQSVDAVGRRIDAQCKRPPKLRTCLVPDEAIDQCENAYEAADGKKQKAAMDSFDDTGIMALICRHDIPLFFANIDSPGEQQKYSVALIEHLFTLLPPQATVVTLYDVGCVLARSLSKFEILPLDIVSCLRFATTAMHAYGHEWACQLVHNPRMCIGLSLSDGEGTEQLWSQFVHLIGVERSSSVPTAIGLEMKVDLGDWIRHLLLFLHRGIKAQSSAALDIIDRCETSVEDLQAQWADQ</sequence>
<protein>
    <submittedName>
        <fullName evidence="1">Uncharacterized protein</fullName>
    </submittedName>
</protein>
<dbReference type="PANTHER" id="PTHR33096">
    <property type="entry name" value="CXC2 DOMAIN-CONTAINING PROTEIN"/>
    <property type="match status" value="1"/>
</dbReference>
<dbReference type="GeneID" id="64592929"/>
<dbReference type="OrthoDB" id="3253684at2759"/>
<evidence type="ECO:0000313" key="2">
    <source>
        <dbReference type="Proteomes" id="UP000719766"/>
    </source>
</evidence>
<dbReference type="RefSeq" id="XP_041160395.1">
    <property type="nucleotide sequence ID" value="XM_041299165.1"/>
</dbReference>
<dbReference type="Pfam" id="PF18758">
    <property type="entry name" value="KDZ"/>
    <property type="match status" value="1"/>
</dbReference>
<comment type="caution">
    <text evidence="1">The sequence shown here is derived from an EMBL/GenBank/DDBJ whole genome shotgun (WGS) entry which is preliminary data.</text>
</comment>
<evidence type="ECO:0000313" key="1">
    <source>
        <dbReference type="EMBL" id="KAG1794167.1"/>
    </source>
</evidence>
<gene>
    <name evidence="1" type="ORF">HD556DRAFT_1270316</name>
</gene>